<protein>
    <recommendedName>
        <fullName evidence="3">DUF2889 domain-containing protein</fullName>
    </recommendedName>
</protein>
<evidence type="ECO:0008006" key="3">
    <source>
        <dbReference type="Google" id="ProtNLM"/>
    </source>
</evidence>
<proteinExistence type="predicted"/>
<evidence type="ECO:0000313" key="1">
    <source>
        <dbReference type="EMBL" id="RDK05852.1"/>
    </source>
</evidence>
<comment type="caution">
    <text evidence="1">The sequence shown here is derived from an EMBL/GenBank/DDBJ whole genome shotgun (WGS) entry which is preliminary data.</text>
</comment>
<name>A0A370NJS1_9BURK</name>
<organism evidence="1 2">
    <name type="scientific">Cupriavidus lacunae</name>
    <dbReference type="NCBI Taxonomy" id="2666307"/>
    <lineage>
        <taxon>Bacteria</taxon>
        <taxon>Pseudomonadati</taxon>
        <taxon>Pseudomonadota</taxon>
        <taxon>Betaproteobacteria</taxon>
        <taxon>Burkholderiales</taxon>
        <taxon>Burkholderiaceae</taxon>
        <taxon>Cupriavidus</taxon>
    </lineage>
</organism>
<dbReference type="RefSeq" id="WP_115215706.1">
    <property type="nucleotide sequence ID" value="NZ_QKWJ01000080.1"/>
</dbReference>
<dbReference type="EMBL" id="QKWJ01000080">
    <property type="protein sequence ID" value="RDK05852.1"/>
    <property type="molecule type" value="Genomic_DNA"/>
</dbReference>
<gene>
    <name evidence="1" type="ORF">DN412_34675</name>
</gene>
<accession>A0A370NJS1</accession>
<sequence>MKATKPNSQRIQLRQIQCESLQREDGLIDLVATLIDTRPTPLALPARTVPAGSPVHQMELRITIDDDRLIHEVEARTLHSPYTLCAEVEPAYTRLVGMRIEPGFNEEARRLFRGIAGCTHMTELIPVLGTAAFQAIWGRAGGFGGPSQGKSPLGGCHALRIEGPVVQTYFRHLLDQDAHKP</sequence>
<reference evidence="2" key="1">
    <citation type="submission" date="2018-06" db="EMBL/GenBank/DDBJ databases">
        <authorList>
            <person name="Feng T."/>
            <person name="Jeon C.O."/>
        </authorList>
    </citation>
    <scope>NUCLEOTIDE SEQUENCE [LARGE SCALE GENOMIC DNA]</scope>
    <source>
        <strain evidence="2">S23</strain>
    </source>
</reference>
<evidence type="ECO:0000313" key="2">
    <source>
        <dbReference type="Proteomes" id="UP000255165"/>
    </source>
</evidence>
<dbReference type="Proteomes" id="UP000255165">
    <property type="component" value="Unassembled WGS sequence"/>
</dbReference>
<dbReference type="Pfam" id="PF11136">
    <property type="entry name" value="DUF2889"/>
    <property type="match status" value="1"/>
</dbReference>
<dbReference type="AlphaFoldDB" id="A0A370NJS1"/>
<dbReference type="InterPro" id="IPR021312">
    <property type="entry name" value="DUF2889"/>
</dbReference>
<keyword evidence="2" id="KW-1185">Reference proteome</keyword>